<dbReference type="InterPro" id="IPR000515">
    <property type="entry name" value="MetI-like"/>
</dbReference>
<dbReference type="InterPro" id="IPR035906">
    <property type="entry name" value="MetI-like_sf"/>
</dbReference>
<reference evidence="9" key="1">
    <citation type="submission" date="2018-05" db="EMBL/GenBank/DDBJ databases">
        <authorList>
            <person name="Lanie J.A."/>
            <person name="Ng W.-L."/>
            <person name="Kazmierczak K.M."/>
            <person name="Andrzejewski T.M."/>
            <person name="Davidsen T.M."/>
            <person name="Wayne K.J."/>
            <person name="Tettelin H."/>
            <person name="Glass J.I."/>
            <person name="Rusch D."/>
            <person name="Podicherti R."/>
            <person name="Tsui H.-C.T."/>
            <person name="Winkler M.E."/>
        </authorList>
    </citation>
    <scope>NUCLEOTIDE SEQUENCE</scope>
</reference>
<evidence type="ECO:0000256" key="3">
    <source>
        <dbReference type="ARBA" id="ARBA00022475"/>
    </source>
</evidence>
<comment type="subcellular location">
    <subcellularLocation>
        <location evidence="1">Cell membrane</location>
        <topology evidence="1">Multi-pass membrane protein</topology>
    </subcellularLocation>
</comment>
<protein>
    <recommendedName>
        <fullName evidence="8">ABC transmembrane type-1 domain-containing protein</fullName>
    </recommendedName>
</protein>
<evidence type="ECO:0000313" key="9">
    <source>
        <dbReference type="EMBL" id="SVA60837.1"/>
    </source>
</evidence>
<feature type="transmembrane region" description="Helical" evidence="7">
    <location>
        <begin position="395"/>
        <end position="418"/>
    </location>
</feature>
<keyword evidence="3" id="KW-1003">Cell membrane</keyword>
<dbReference type="PROSITE" id="PS50928">
    <property type="entry name" value="ABC_TM1"/>
    <property type="match status" value="1"/>
</dbReference>
<feature type="transmembrane region" description="Helical" evidence="7">
    <location>
        <begin position="295"/>
        <end position="314"/>
    </location>
</feature>
<evidence type="ECO:0000259" key="8">
    <source>
        <dbReference type="PROSITE" id="PS50928"/>
    </source>
</evidence>
<dbReference type="SUPFAM" id="SSF161098">
    <property type="entry name" value="MetI-like"/>
    <property type="match status" value="1"/>
</dbReference>
<dbReference type="CDD" id="cd06261">
    <property type="entry name" value="TM_PBP2"/>
    <property type="match status" value="1"/>
</dbReference>
<evidence type="ECO:0000256" key="6">
    <source>
        <dbReference type="ARBA" id="ARBA00023136"/>
    </source>
</evidence>
<feature type="domain" description="ABC transmembrane type-1" evidence="8">
    <location>
        <begin position="198"/>
        <end position="414"/>
    </location>
</feature>
<evidence type="ECO:0000256" key="5">
    <source>
        <dbReference type="ARBA" id="ARBA00022989"/>
    </source>
</evidence>
<dbReference type="GO" id="GO:0005886">
    <property type="term" value="C:plasma membrane"/>
    <property type="evidence" value="ECO:0007669"/>
    <property type="project" value="UniProtKB-SubCell"/>
</dbReference>
<dbReference type="GO" id="GO:0042884">
    <property type="term" value="P:microcin transport"/>
    <property type="evidence" value="ECO:0007669"/>
    <property type="project" value="TreeGrafter"/>
</dbReference>
<evidence type="ECO:0000256" key="4">
    <source>
        <dbReference type="ARBA" id="ARBA00022692"/>
    </source>
</evidence>
<dbReference type="EMBL" id="UINC01014220">
    <property type="protein sequence ID" value="SVA60837.1"/>
    <property type="molecule type" value="Genomic_DNA"/>
</dbReference>
<accession>A0A381X9I1</accession>
<keyword evidence="5 7" id="KW-1133">Transmembrane helix</keyword>
<keyword evidence="2" id="KW-0813">Transport</keyword>
<dbReference type="AlphaFoldDB" id="A0A381X9I1"/>
<dbReference type="PANTHER" id="PTHR30465:SF66">
    <property type="entry name" value="INNER MEMBRANE ABC TRANSPORTER PERMEASE PROTEIN YEJB"/>
    <property type="match status" value="1"/>
</dbReference>
<feature type="transmembrane region" description="Helical" evidence="7">
    <location>
        <begin position="233"/>
        <end position="258"/>
    </location>
</feature>
<dbReference type="GO" id="GO:0055085">
    <property type="term" value="P:transmembrane transport"/>
    <property type="evidence" value="ECO:0007669"/>
    <property type="project" value="InterPro"/>
</dbReference>
<organism evidence="9">
    <name type="scientific">marine metagenome</name>
    <dbReference type="NCBI Taxonomy" id="408172"/>
    <lineage>
        <taxon>unclassified sequences</taxon>
        <taxon>metagenomes</taxon>
        <taxon>ecological metagenomes</taxon>
    </lineage>
</organism>
<name>A0A381X9I1_9ZZZZ</name>
<keyword evidence="4 7" id="KW-0812">Transmembrane</keyword>
<dbReference type="Pfam" id="PF00528">
    <property type="entry name" value="BPD_transp_1"/>
    <property type="match status" value="1"/>
</dbReference>
<feature type="transmembrane region" description="Helical" evidence="7">
    <location>
        <begin position="200"/>
        <end position="221"/>
    </location>
</feature>
<dbReference type="Gene3D" id="1.10.3720.10">
    <property type="entry name" value="MetI-like"/>
    <property type="match status" value="1"/>
</dbReference>
<sequence length="428" mass="47811">MATYFLRRILLMIPTFLGSTVLVFTILQLAPGGPLEQTILQLQMGGMTGSGEGGVTSTDMMGGSVLPASALKDLKRFYGFDKPIYQRYLIWLGLWPREIKHRDFTISPGQFQVEKRVGKKDGQIWRVDVKDSQDGSLMVYEKSGSQSDIWVATVVESKEDGTREAVIFQHEFSGILTGNLGRSYTYMRPVTEVMRPRFKISLLFGFTGMFLSYLVCIPLGIRKALNHGSVFDVGSSVIIFIAYSIPGWALGGVLLVLFGGGSFWDVFPLGGFRSPVEIWETLTWYEKIIDQVHHMILPIIAWSIASFATMTVLMKNSLLENLSQDYIRTAFAKGLREKRVVWVHAMRNSVIPIASGIGHIIGVVIAGSYFIERVFNIDGFGKMAFEAVLQRDYPITLGFLVIVVLIRLIGNIISDLALATVDPRIRFK</sequence>
<feature type="transmembrane region" description="Helical" evidence="7">
    <location>
        <begin position="349"/>
        <end position="371"/>
    </location>
</feature>
<keyword evidence="6 7" id="KW-0472">Membrane</keyword>
<evidence type="ECO:0000256" key="7">
    <source>
        <dbReference type="SAM" id="Phobius"/>
    </source>
</evidence>
<gene>
    <name evidence="9" type="ORF">METZ01_LOCUS113691</name>
</gene>
<dbReference type="PANTHER" id="PTHR30465">
    <property type="entry name" value="INNER MEMBRANE ABC TRANSPORTER"/>
    <property type="match status" value="1"/>
</dbReference>
<evidence type="ECO:0000256" key="2">
    <source>
        <dbReference type="ARBA" id="ARBA00022448"/>
    </source>
</evidence>
<proteinExistence type="predicted"/>
<evidence type="ECO:0000256" key="1">
    <source>
        <dbReference type="ARBA" id="ARBA00004651"/>
    </source>
</evidence>